<proteinExistence type="predicted"/>
<evidence type="ECO:0000256" key="1">
    <source>
        <dbReference type="SAM" id="MobiDB-lite"/>
    </source>
</evidence>
<dbReference type="InterPro" id="IPR029030">
    <property type="entry name" value="Caspase-like_dom_sf"/>
</dbReference>
<dbReference type="PANTHER" id="PTHR22576">
    <property type="entry name" value="MUCOSA ASSOCIATED LYMPHOID TISSUE LYMPHOMA TRANSLOCATION PROTEIN 1/PARACASPASE"/>
    <property type="match status" value="1"/>
</dbReference>
<dbReference type="AlphaFoldDB" id="A0A418VPG2"/>
<protein>
    <submittedName>
        <fullName evidence="4">Caspase family protein</fullName>
    </submittedName>
</protein>
<dbReference type="InterPro" id="IPR001309">
    <property type="entry name" value="Pept_C14_p20"/>
</dbReference>
<sequence>MTVGTLKRVAALLLPLLALVAAPAWAEGRRVALVLGNSAYQHAPPLPNPVNDARVIGETLAKAGFELIGGSAQLDLDKTGTEQAIRKFGARLAGADVGLFYYAGHGVQVRGSNFLLPVTANLTKEADVRYELIDVSVVLDEMTLAESRLNIIILDACRNNPFGGRGLRSVSSGLAQMQAPAGTIIAYATQPGAVAADGEGANSPYTEALAKAVSKPGDTVFDVFNDVGVTVKRNTGGAQQPWVSASPIEGRFYFLGPTTVVTPPPAAAAPVSTDKEMAFWDSVKSSANPRMFEAYLRQFPQGTFAAIAEAKIAELNSPAAVARVAAVPSIPAAPPSPSSASPAPPPAAPVELSTPAPPPAPPPPVVAALAAPPPPAPVRRLDVSAIPYLPAKARDALARYPDLPSPKAIAISQRGNYAYFTNKTNARSEEDVKRSALQYCQFNAEEPCALYAVGDAVVFDPKIGFKATPVAIPGSGRFDPELVPFVSDRTREVSMTNYQRNPDHKAIALTPSGVWAAVWGRASDDEAREAALEQCQQRSEKMECYLYAVNGQVVFDEER</sequence>
<feature type="compositionally biased region" description="Pro residues" evidence="1">
    <location>
        <begin position="331"/>
        <end position="348"/>
    </location>
</feature>
<accession>A0A418VPG2</accession>
<dbReference type="Gene3D" id="3.40.50.1460">
    <property type="match status" value="1"/>
</dbReference>
<dbReference type="GO" id="GO:0006508">
    <property type="term" value="P:proteolysis"/>
    <property type="evidence" value="ECO:0007669"/>
    <property type="project" value="InterPro"/>
</dbReference>
<organism evidence="4 5">
    <name type="scientific">Azospirillum cavernae</name>
    <dbReference type="NCBI Taxonomy" id="2320860"/>
    <lineage>
        <taxon>Bacteria</taxon>
        <taxon>Pseudomonadati</taxon>
        <taxon>Pseudomonadota</taxon>
        <taxon>Alphaproteobacteria</taxon>
        <taxon>Rhodospirillales</taxon>
        <taxon>Azospirillaceae</taxon>
        <taxon>Azospirillum</taxon>
    </lineage>
</organism>
<dbReference type="EMBL" id="QYUL01000004">
    <property type="protein sequence ID" value="RJF78146.1"/>
    <property type="molecule type" value="Genomic_DNA"/>
</dbReference>
<evidence type="ECO:0000313" key="4">
    <source>
        <dbReference type="EMBL" id="RJF78146.1"/>
    </source>
</evidence>
<feature type="chain" id="PRO_5019119084" evidence="2">
    <location>
        <begin position="27"/>
        <end position="559"/>
    </location>
</feature>
<evidence type="ECO:0000313" key="5">
    <source>
        <dbReference type="Proteomes" id="UP000283458"/>
    </source>
</evidence>
<evidence type="ECO:0000259" key="3">
    <source>
        <dbReference type="PROSITE" id="PS50208"/>
    </source>
</evidence>
<name>A0A418VPG2_9PROT</name>
<feature type="region of interest" description="Disordered" evidence="1">
    <location>
        <begin position="331"/>
        <end position="361"/>
    </location>
</feature>
<keyword evidence="2" id="KW-0732">Signal</keyword>
<dbReference type="Proteomes" id="UP000283458">
    <property type="component" value="Unassembled WGS sequence"/>
</dbReference>
<reference evidence="4 5" key="1">
    <citation type="submission" date="2018-09" db="EMBL/GenBank/DDBJ databases">
        <authorList>
            <person name="Zhu H."/>
        </authorList>
    </citation>
    <scope>NUCLEOTIDE SEQUENCE [LARGE SCALE GENOMIC DNA]</scope>
    <source>
        <strain evidence="4 5">K2W22B-5</strain>
    </source>
</reference>
<dbReference type="InterPro" id="IPR052039">
    <property type="entry name" value="Caspase-related_regulators"/>
</dbReference>
<dbReference type="InterPro" id="IPR011600">
    <property type="entry name" value="Pept_C14_caspase"/>
</dbReference>
<feature type="domain" description="Caspase family p20" evidence="3">
    <location>
        <begin position="28"/>
        <end position="161"/>
    </location>
</feature>
<dbReference type="SUPFAM" id="SSF52129">
    <property type="entry name" value="Caspase-like"/>
    <property type="match status" value="1"/>
</dbReference>
<dbReference type="Pfam" id="PF00656">
    <property type="entry name" value="Peptidase_C14"/>
    <property type="match status" value="1"/>
</dbReference>
<dbReference type="PROSITE" id="PS50208">
    <property type="entry name" value="CASPASE_P20"/>
    <property type="match status" value="1"/>
</dbReference>
<comment type="caution">
    <text evidence="4">The sequence shown here is derived from an EMBL/GenBank/DDBJ whole genome shotgun (WGS) entry which is preliminary data.</text>
</comment>
<evidence type="ECO:0000256" key="2">
    <source>
        <dbReference type="SAM" id="SignalP"/>
    </source>
</evidence>
<dbReference type="OrthoDB" id="321999at2"/>
<dbReference type="PANTHER" id="PTHR22576:SF37">
    <property type="entry name" value="MUCOSA-ASSOCIATED LYMPHOID TISSUE LYMPHOMA TRANSLOCATION PROTEIN 1"/>
    <property type="match status" value="1"/>
</dbReference>
<feature type="signal peptide" evidence="2">
    <location>
        <begin position="1"/>
        <end position="26"/>
    </location>
</feature>
<dbReference type="GO" id="GO:0004197">
    <property type="term" value="F:cysteine-type endopeptidase activity"/>
    <property type="evidence" value="ECO:0007669"/>
    <property type="project" value="InterPro"/>
</dbReference>
<gene>
    <name evidence="4" type="ORF">D3877_23765</name>
</gene>
<keyword evidence="5" id="KW-1185">Reference proteome</keyword>